<keyword evidence="2 4" id="KW-0378">Hydrolase</keyword>
<dbReference type="RefSeq" id="WP_159526677.1">
    <property type="nucleotide sequence ID" value="NZ_WUUU01000090.1"/>
</dbReference>
<evidence type="ECO:0000313" key="4">
    <source>
        <dbReference type="EMBL" id="MXR21185.1"/>
    </source>
</evidence>
<dbReference type="PANTHER" id="PTHR43194">
    <property type="entry name" value="HYDROLASE ALPHA/BETA FOLD FAMILY"/>
    <property type="match status" value="1"/>
</dbReference>
<dbReference type="GO" id="GO:0006508">
    <property type="term" value="P:proteolysis"/>
    <property type="evidence" value="ECO:0007669"/>
    <property type="project" value="InterPro"/>
</dbReference>
<gene>
    <name evidence="4" type="ORF">GRX66_11445</name>
</gene>
<sequence>MDSVVSADGTELGCRVRGDGPPVVLVHGTSGSKAHMSRLARALADDFTVVTYDRRGRGDSGDADEYDFQRELEDLRAVVDAVDGDPVVFGHSFGGLIALSAAPDLDAERLVLFEPSVLVDDYHETLSDRIRERIAAGDREGGVEAFFETVGTIDQVGQPVVKRAATIVETIAREIEVVESSDVDDPETGLPTLLVLGEHGPDHLRRAVDYLEAELEDVERAAIPDTGHMAVITDPERVAAVIREFAD</sequence>
<accession>A0A6B0SHM5</accession>
<proteinExistence type="inferred from homology"/>
<evidence type="ECO:0000256" key="2">
    <source>
        <dbReference type="ARBA" id="ARBA00022801"/>
    </source>
</evidence>
<dbReference type="GO" id="GO:0008233">
    <property type="term" value="F:peptidase activity"/>
    <property type="evidence" value="ECO:0007669"/>
    <property type="project" value="InterPro"/>
</dbReference>
<comment type="caution">
    <text evidence="4">The sequence shown here is derived from an EMBL/GenBank/DDBJ whole genome shotgun (WGS) entry which is preliminary data.</text>
</comment>
<dbReference type="SUPFAM" id="SSF53474">
    <property type="entry name" value="alpha/beta-Hydrolases"/>
    <property type="match status" value="1"/>
</dbReference>
<comment type="similarity">
    <text evidence="1">Belongs to the peptidase S33 family.</text>
</comment>
<dbReference type="PANTHER" id="PTHR43194:SF2">
    <property type="entry name" value="PEROXISOMAL MEMBRANE PROTEIN LPX1"/>
    <property type="match status" value="1"/>
</dbReference>
<dbReference type="Pfam" id="PF12697">
    <property type="entry name" value="Abhydrolase_6"/>
    <property type="match status" value="1"/>
</dbReference>
<protein>
    <submittedName>
        <fullName evidence="4">Alpha/beta fold hydrolase</fullName>
    </submittedName>
</protein>
<name>A0A6B0SHM5_9EURY</name>
<dbReference type="InterPro" id="IPR000073">
    <property type="entry name" value="AB_hydrolase_1"/>
</dbReference>
<dbReference type="AlphaFoldDB" id="A0A6B0SHM5"/>
<dbReference type="InterPro" id="IPR002410">
    <property type="entry name" value="Peptidase_S33"/>
</dbReference>
<evidence type="ECO:0000259" key="3">
    <source>
        <dbReference type="Pfam" id="PF12697"/>
    </source>
</evidence>
<dbReference type="InterPro" id="IPR029058">
    <property type="entry name" value="AB_hydrolase_fold"/>
</dbReference>
<dbReference type="Proteomes" id="UP000471521">
    <property type="component" value="Unassembled WGS sequence"/>
</dbReference>
<feature type="domain" description="AB hydrolase-1" evidence="3">
    <location>
        <begin position="23"/>
        <end position="241"/>
    </location>
</feature>
<dbReference type="InterPro" id="IPR050228">
    <property type="entry name" value="Carboxylesterase_BioH"/>
</dbReference>
<evidence type="ECO:0000313" key="5">
    <source>
        <dbReference type="Proteomes" id="UP000471521"/>
    </source>
</evidence>
<dbReference type="PRINTS" id="PR00793">
    <property type="entry name" value="PROAMNOPTASE"/>
</dbReference>
<dbReference type="Gene3D" id="3.40.50.1820">
    <property type="entry name" value="alpha/beta hydrolase"/>
    <property type="match status" value="1"/>
</dbReference>
<keyword evidence="5" id="KW-1185">Reference proteome</keyword>
<organism evidence="4 5">
    <name type="scientific">Halobacterium bonnevillei</name>
    <dbReference type="NCBI Taxonomy" id="2692200"/>
    <lineage>
        <taxon>Archaea</taxon>
        <taxon>Methanobacteriati</taxon>
        <taxon>Methanobacteriota</taxon>
        <taxon>Stenosarchaea group</taxon>
        <taxon>Halobacteria</taxon>
        <taxon>Halobacteriales</taxon>
        <taxon>Halobacteriaceae</taxon>
        <taxon>Halobacterium</taxon>
    </lineage>
</organism>
<reference evidence="4 5" key="1">
    <citation type="submission" date="2019-12" db="EMBL/GenBank/DDBJ databases">
        <title>Isolation and characterization of three novel carbon monoxide-oxidizing members of Halobacteria from salione crusts and soils.</title>
        <authorList>
            <person name="Myers M.R."/>
            <person name="King G.M."/>
        </authorList>
    </citation>
    <scope>NUCLEOTIDE SEQUENCE [LARGE SCALE GENOMIC DNA]</scope>
    <source>
        <strain evidence="4 5">PCN9</strain>
    </source>
</reference>
<evidence type="ECO:0000256" key="1">
    <source>
        <dbReference type="ARBA" id="ARBA00010088"/>
    </source>
</evidence>
<dbReference type="EMBL" id="WUUU01000090">
    <property type="protein sequence ID" value="MXR21185.1"/>
    <property type="molecule type" value="Genomic_DNA"/>
</dbReference>
<dbReference type="OrthoDB" id="7531at2157"/>